<gene>
    <name evidence="1" type="ORF">GCM10007392_20650</name>
</gene>
<organism evidence="1 2">
    <name type="scientific">Saccharospirillum salsuginis</name>
    <dbReference type="NCBI Taxonomy" id="418750"/>
    <lineage>
        <taxon>Bacteria</taxon>
        <taxon>Pseudomonadati</taxon>
        <taxon>Pseudomonadota</taxon>
        <taxon>Gammaproteobacteria</taxon>
        <taxon>Oceanospirillales</taxon>
        <taxon>Saccharospirillaceae</taxon>
        <taxon>Saccharospirillum</taxon>
    </lineage>
</organism>
<name>A0A918K9P3_9GAMM</name>
<accession>A0A918K9P3</accession>
<keyword evidence="2" id="KW-1185">Reference proteome</keyword>
<reference evidence="1" key="2">
    <citation type="submission" date="2020-09" db="EMBL/GenBank/DDBJ databases">
        <authorList>
            <person name="Sun Q."/>
            <person name="Kim S."/>
        </authorList>
    </citation>
    <scope>NUCLEOTIDE SEQUENCE</scope>
    <source>
        <strain evidence="1">KCTC 22169</strain>
    </source>
</reference>
<protein>
    <submittedName>
        <fullName evidence="1">Uncharacterized protein</fullName>
    </submittedName>
</protein>
<dbReference type="InterPro" id="IPR027396">
    <property type="entry name" value="DsrEFH-like"/>
</dbReference>
<dbReference type="Proteomes" id="UP000626148">
    <property type="component" value="Unassembled WGS sequence"/>
</dbReference>
<dbReference type="EMBL" id="BMXR01000004">
    <property type="protein sequence ID" value="GGX53024.1"/>
    <property type="molecule type" value="Genomic_DNA"/>
</dbReference>
<comment type="caution">
    <text evidence="1">The sequence shown here is derived from an EMBL/GenBank/DDBJ whole genome shotgun (WGS) entry which is preliminary data.</text>
</comment>
<evidence type="ECO:0000313" key="1">
    <source>
        <dbReference type="EMBL" id="GGX53024.1"/>
    </source>
</evidence>
<dbReference type="Gene3D" id="3.40.1260.10">
    <property type="entry name" value="DsrEFH-like"/>
    <property type="match status" value="1"/>
</dbReference>
<dbReference type="AlphaFoldDB" id="A0A918K9P3"/>
<evidence type="ECO:0000313" key="2">
    <source>
        <dbReference type="Proteomes" id="UP000626148"/>
    </source>
</evidence>
<sequence length="87" mass="10135">MAFLTLTQPPTPRQLALFHVWLTSEDRLLLREDARVMIWQPNPTEAQGYIRESDAQALGGERHPDWALINDADWVEMTQQQHPVVTW</sequence>
<dbReference type="SUPFAM" id="SSF75169">
    <property type="entry name" value="DsrEFH-like"/>
    <property type="match status" value="1"/>
</dbReference>
<reference evidence="1" key="1">
    <citation type="journal article" date="2014" name="Int. J. Syst. Evol. Microbiol.">
        <title>Complete genome sequence of Corynebacterium casei LMG S-19264T (=DSM 44701T), isolated from a smear-ripened cheese.</title>
        <authorList>
            <consortium name="US DOE Joint Genome Institute (JGI-PGF)"/>
            <person name="Walter F."/>
            <person name="Albersmeier A."/>
            <person name="Kalinowski J."/>
            <person name="Ruckert C."/>
        </authorList>
    </citation>
    <scope>NUCLEOTIDE SEQUENCE</scope>
    <source>
        <strain evidence="1">KCTC 22169</strain>
    </source>
</reference>
<dbReference type="RefSeq" id="WP_189608449.1">
    <property type="nucleotide sequence ID" value="NZ_BMXR01000004.1"/>
</dbReference>
<proteinExistence type="predicted"/>